<comment type="caution">
    <text evidence="8">The sequence shown here is derived from an EMBL/GenBank/DDBJ whole genome shotgun (WGS) entry which is preliminary data.</text>
</comment>
<dbReference type="EMBL" id="JAUIRO010000004">
    <property type="protein sequence ID" value="KAK0718429.1"/>
    <property type="molecule type" value="Genomic_DNA"/>
</dbReference>
<evidence type="ECO:0000256" key="6">
    <source>
        <dbReference type="SAM" id="Phobius"/>
    </source>
</evidence>
<feature type="region of interest" description="Disordered" evidence="5">
    <location>
        <begin position="199"/>
        <end position="244"/>
    </location>
</feature>
<feature type="compositionally biased region" description="Polar residues" evidence="5">
    <location>
        <begin position="199"/>
        <end position="214"/>
    </location>
</feature>
<feature type="chain" id="PRO_5041329295" description="Mid2 domain-containing protein" evidence="7">
    <location>
        <begin position="23"/>
        <end position="391"/>
    </location>
</feature>
<evidence type="ECO:0000313" key="9">
    <source>
        <dbReference type="Proteomes" id="UP001172101"/>
    </source>
</evidence>
<evidence type="ECO:0000256" key="3">
    <source>
        <dbReference type="ARBA" id="ARBA00022989"/>
    </source>
</evidence>
<evidence type="ECO:0000256" key="1">
    <source>
        <dbReference type="ARBA" id="ARBA00004167"/>
    </source>
</evidence>
<feature type="compositionally biased region" description="Low complexity" evidence="5">
    <location>
        <begin position="308"/>
        <end position="336"/>
    </location>
</feature>
<evidence type="ECO:0000256" key="5">
    <source>
        <dbReference type="SAM" id="MobiDB-lite"/>
    </source>
</evidence>
<feature type="signal peptide" evidence="7">
    <location>
        <begin position="1"/>
        <end position="22"/>
    </location>
</feature>
<feature type="transmembrane region" description="Helical" evidence="6">
    <location>
        <begin position="252"/>
        <end position="278"/>
    </location>
</feature>
<reference evidence="8" key="1">
    <citation type="submission" date="2023-06" db="EMBL/GenBank/DDBJ databases">
        <title>Genome-scale phylogeny and comparative genomics of the fungal order Sordariales.</title>
        <authorList>
            <consortium name="Lawrence Berkeley National Laboratory"/>
            <person name="Hensen N."/>
            <person name="Bonometti L."/>
            <person name="Westerberg I."/>
            <person name="Brannstrom I.O."/>
            <person name="Guillou S."/>
            <person name="Cros-Aarteil S."/>
            <person name="Calhoun S."/>
            <person name="Haridas S."/>
            <person name="Kuo A."/>
            <person name="Mondo S."/>
            <person name="Pangilinan J."/>
            <person name="Riley R."/>
            <person name="LaButti K."/>
            <person name="Andreopoulos B."/>
            <person name="Lipzen A."/>
            <person name="Chen C."/>
            <person name="Yanf M."/>
            <person name="Daum C."/>
            <person name="Ng V."/>
            <person name="Clum A."/>
            <person name="Steindorff A."/>
            <person name="Ohm R."/>
            <person name="Martin F."/>
            <person name="Silar P."/>
            <person name="Natvig D."/>
            <person name="Lalanne C."/>
            <person name="Gautier V."/>
            <person name="Ament-velasquez S.L."/>
            <person name="Kruys A."/>
            <person name="Hutchinson M.I."/>
            <person name="Powell A.J."/>
            <person name="Barry K."/>
            <person name="Miller A.N."/>
            <person name="Grigoriev I.V."/>
            <person name="Debuchy R."/>
            <person name="Gladieux P."/>
            <person name="Thoren M.H."/>
            <person name="Johannesson H."/>
        </authorList>
    </citation>
    <scope>NUCLEOTIDE SEQUENCE</scope>
    <source>
        <strain evidence="8">SMH2392-1A</strain>
    </source>
</reference>
<evidence type="ECO:0008006" key="10">
    <source>
        <dbReference type="Google" id="ProtNLM"/>
    </source>
</evidence>
<dbReference type="GO" id="GO:0071944">
    <property type="term" value="C:cell periphery"/>
    <property type="evidence" value="ECO:0007669"/>
    <property type="project" value="UniProtKB-ARBA"/>
</dbReference>
<keyword evidence="9" id="KW-1185">Reference proteome</keyword>
<dbReference type="RefSeq" id="XP_060297222.1">
    <property type="nucleotide sequence ID" value="XM_060439994.1"/>
</dbReference>
<sequence>MAAEHIRCWLLILASVITTTAAARRGAPLAANWRPAEPTGTNAPDGLTHLRVSHRPTDAPRLASWQDLRRGVEVGTNTCGFFTDEGTPHRTSSNEPRSGSPMICKRGYTCTNIGNYRDCCVGDDCTTSTFATACVDFDDPTCSNPADGTECCASTDGRPYYCITYLWSTTATTSKTFTLFNCEARKFSNAPQVLLAEPLNSTSSSGPTTVRPANSVSPSTTTKTVVGSSSSAPPTDAAANAYSEGGSSGAPVGAIVGGVVGGLAVIGLVVLGIFYMVIRNRRANGSGSAGGAGEPEGGPGGAGGPGQAGSAMSSSNAPLLSSGLSSSSGGPSPSSATLVGSTGLRSPEDLQGLGALIPSGRPREKMSPVELVTTPTYSELPTQDNKAELPA</sequence>
<accession>A0AA40DW02</accession>
<evidence type="ECO:0000256" key="7">
    <source>
        <dbReference type="SAM" id="SignalP"/>
    </source>
</evidence>
<keyword evidence="3 6" id="KW-1133">Transmembrane helix</keyword>
<feature type="compositionally biased region" description="Polar residues" evidence="5">
    <location>
        <begin position="373"/>
        <end position="384"/>
    </location>
</feature>
<feature type="region of interest" description="Disordered" evidence="5">
    <location>
        <begin position="285"/>
        <end position="391"/>
    </location>
</feature>
<name>A0AA40DW02_9PEZI</name>
<gene>
    <name evidence="8" type="ORF">B0T26DRAFT_676598</name>
</gene>
<dbReference type="PANTHER" id="PTHR15549:SF26">
    <property type="entry name" value="AXIAL BUDDING PATTERN PROTEIN 2-RELATED"/>
    <property type="match status" value="1"/>
</dbReference>
<dbReference type="Proteomes" id="UP001172101">
    <property type="component" value="Unassembled WGS sequence"/>
</dbReference>
<proteinExistence type="predicted"/>
<dbReference type="AlphaFoldDB" id="A0AA40DW02"/>
<evidence type="ECO:0000313" key="8">
    <source>
        <dbReference type="EMBL" id="KAK0718429.1"/>
    </source>
</evidence>
<dbReference type="InterPro" id="IPR051694">
    <property type="entry name" value="Immunoregulatory_rcpt-like"/>
</dbReference>
<keyword evidence="7" id="KW-0732">Signal</keyword>
<organism evidence="8 9">
    <name type="scientific">Lasiosphaeria miniovina</name>
    <dbReference type="NCBI Taxonomy" id="1954250"/>
    <lineage>
        <taxon>Eukaryota</taxon>
        <taxon>Fungi</taxon>
        <taxon>Dikarya</taxon>
        <taxon>Ascomycota</taxon>
        <taxon>Pezizomycotina</taxon>
        <taxon>Sordariomycetes</taxon>
        <taxon>Sordariomycetidae</taxon>
        <taxon>Sordariales</taxon>
        <taxon>Lasiosphaeriaceae</taxon>
        <taxon>Lasiosphaeria</taxon>
    </lineage>
</organism>
<feature type="compositionally biased region" description="Gly residues" evidence="5">
    <location>
        <begin position="287"/>
        <end position="307"/>
    </location>
</feature>
<feature type="compositionally biased region" description="Low complexity" evidence="5">
    <location>
        <begin position="215"/>
        <end position="244"/>
    </location>
</feature>
<evidence type="ECO:0000256" key="2">
    <source>
        <dbReference type="ARBA" id="ARBA00022692"/>
    </source>
</evidence>
<dbReference type="GeneID" id="85323264"/>
<dbReference type="GO" id="GO:0016020">
    <property type="term" value="C:membrane"/>
    <property type="evidence" value="ECO:0007669"/>
    <property type="project" value="UniProtKB-SubCell"/>
</dbReference>
<dbReference type="PANTHER" id="PTHR15549">
    <property type="entry name" value="PAIRED IMMUNOGLOBULIN-LIKE TYPE 2 RECEPTOR"/>
    <property type="match status" value="1"/>
</dbReference>
<keyword evidence="2 6" id="KW-0812">Transmembrane</keyword>
<protein>
    <recommendedName>
        <fullName evidence="10">Mid2 domain-containing protein</fullName>
    </recommendedName>
</protein>
<comment type="subcellular location">
    <subcellularLocation>
        <location evidence="1">Membrane</location>
        <topology evidence="1">Single-pass membrane protein</topology>
    </subcellularLocation>
</comment>
<keyword evidence="4 6" id="KW-0472">Membrane</keyword>
<evidence type="ECO:0000256" key="4">
    <source>
        <dbReference type="ARBA" id="ARBA00023136"/>
    </source>
</evidence>